<dbReference type="AlphaFoldDB" id="A0A8K0CE86"/>
<evidence type="ECO:0000313" key="8">
    <source>
        <dbReference type="EMBL" id="KAF2883616.1"/>
    </source>
</evidence>
<reference evidence="8" key="1">
    <citation type="submission" date="2019-08" db="EMBL/GenBank/DDBJ databases">
        <title>The genome of the North American firefly Photinus pyralis.</title>
        <authorList>
            <consortium name="Photinus pyralis genome working group"/>
            <person name="Fallon T.R."/>
            <person name="Sander Lower S.E."/>
            <person name="Weng J.-K."/>
        </authorList>
    </citation>
    <scope>NUCLEOTIDE SEQUENCE</scope>
    <source>
        <strain evidence="8">TRF0915ILg1</strain>
        <tissue evidence="8">Whole body</tissue>
    </source>
</reference>
<dbReference type="GO" id="GO:0052689">
    <property type="term" value="F:carboxylic ester hydrolase activity"/>
    <property type="evidence" value="ECO:0007669"/>
    <property type="project" value="UniProtKB-KW"/>
</dbReference>
<dbReference type="EMBL" id="VTPC01090338">
    <property type="protein sequence ID" value="KAF2883616.1"/>
    <property type="molecule type" value="Genomic_DNA"/>
</dbReference>
<evidence type="ECO:0000256" key="2">
    <source>
        <dbReference type="ARBA" id="ARBA00022487"/>
    </source>
</evidence>
<comment type="similarity">
    <text evidence="1 6">Belongs to the type-B carboxylesterase/lipase family.</text>
</comment>
<feature type="signal peptide" evidence="6">
    <location>
        <begin position="1"/>
        <end position="20"/>
    </location>
</feature>
<evidence type="ECO:0000256" key="4">
    <source>
        <dbReference type="ARBA" id="ARBA00023157"/>
    </source>
</evidence>
<evidence type="ECO:0000256" key="5">
    <source>
        <dbReference type="ARBA" id="ARBA00023180"/>
    </source>
</evidence>
<dbReference type="InterPro" id="IPR002018">
    <property type="entry name" value="CarbesteraseB"/>
</dbReference>
<accession>A0A8K0CE86</accession>
<keyword evidence="6" id="KW-0732">Signal</keyword>
<dbReference type="EC" id="3.1.1.-" evidence="6"/>
<keyword evidence="9" id="KW-1185">Reference proteome</keyword>
<dbReference type="PANTHER" id="PTHR43142:SF1">
    <property type="entry name" value="CARBOXYLIC ESTER HYDROLASE"/>
    <property type="match status" value="1"/>
</dbReference>
<comment type="caution">
    <text evidence="8">The sequence shown here is derived from an EMBL/GenBank/DDBJ whole genome shotgun (WGS) entry which is preliminary data.</text>
</comment>
<dbReference type="InterPro" id="IPR029058">
    <property type="entry name" value="AB_hydrolase_fold"/>
</dbReference>
<keyword evidence="5" id="KW-0325">Glycoprotein</keyword>
<feature type="domain" description="Carboxylesterase type B" evidence="7">
    <location>
        <begin position="26"/>
        <end position="559"/>
    </location>
</feature>
<dbReference type="PANTHER" id="PTHR43142">
    <property type="entry name" value="CARBOXYLIC ESTER HYDROLASE"/>
    <property type="match status" value="1"/>
</dbReference>
<organism evidence="8 9">
    <name type="scientific">Ignelater luminosus</name>
    <name type="common">Cucubano</name>
    <name type="synonym">Pyrophorus luminosus</name>
    <dbReference type="NCBI Taxonomy" id="2038154"/>
    <lineage>
        <taxon>Eukaryota</taxon>
        <taxon>Metazoa</taxon>
        <taxon>Ecdysozoa</taxon>
        <taxon>Arthropoda</taxon>
        <taxon>Hexapoda</taxon>
        <taxon>Insecta</taxon>
        <taxon>Pterygota</taxon>
        <taxon>Neoptera</taxon>
        <taxon>Endopterygota</taxon>
        <taxon>Coleoptera</taxon>
        <taxon>Polyphaga</taxon>
        <taxon>Elateriformia</taxon>
        <taxon>Elateroidea</taxon>
        <taxon>Elateridae</taxon>
        <taxon>Agrypninae</taxon>
        <taxon>Pyrophorini</taxon>
        <taxon>Ignelater</taxon>
    </lineage>
</organism>
<dbReference type="SUPFAM" id="SSF53474">
    <property type="entry name" value="alpha/beta-Hydrolases"/>
    <property type="match status" value="1"/>
</dbReference>
<gene>
    <name evidence="8" type="ORF">ILUMI_22550</name>
</gene>
<keyword evidence="2" id="KW-0719">Serine esterase</keyword>
<protein>
    <recommendedName>
        <fullName evidence="6">Carboxylic ester hydrolase</fullName>
        <ecNumber evidence="6">3.1.1.-</ecNumber>
    </recommendedName>
</protein>
<name>A0A8K0CE86_IGNLU</name>
<dbReference type="InterPro" id="IPR019819">
    <property type="entry name" value="Carboxylesterase_B_CS"/>
</dbReference>
<evidence type="ECO:0000256" key="1">
    <source>
        <dbReference type="ARBA" id="ARBA00005964"/>
    </source>
</evidence>
<evidence type="ECO:0000256" key="3">
    <source>
        <dbReference type="ARBA" id="ARBA00022801"/>
    </source>
</evidence>
<dbReference type="PROSITE" id="PS00941">
    <property type="entry name" value="CARBOXYLESTERASE_B_2"/>
    <property type="match status" value="1"/>
</dbReference>
<dbReference type="Gene3D" id="3.40.50.1820">
    <property type="entry name" value="alpha/beta hydrolase"/>
    <property type="match status" value="1"/>
</dbReference>
<evidence type="ECO:0000256" key="6">
    <source>
        <dbReference type="RuleBase" id="RU361235"/>
    </source>
</evidence>
<keyword evidence="3 6" id="KW-0378">Hydrolase</keyword>
<dbReference type="Pfam" id="PF00135">
    <property type="entry name" value="COesterase"/>
    <property type="match status" value="1"/>
</dbReference>
<dbReference type="InterPro" id="IPR019826">
    <property type="entry name" value="Carboxylesterase_B_AS"/>
</dbReference>
<dbReference type="PROSITE" id="PS00122">
    <property type="entry name" value="CARBOXYLESTERASE_B_1"/>
    <property type="match status" value="1"/>
</dbReference>
<feature type="chain" id="PRO_5035488647" description="Carboxylic ester hydrolase" evidence="6">
    <location>
        <begin position="21"/>
        <end position="565"/>
    </location>
</feature>
<evidence type="ECO:0000313" key="9">
    <source>
        <dbReference type="Proteomes" id="UP000801492"/>
    </source>
</evidence>
<keyword evidence="4" id="KW-1015">Disulfide bond</keyword>
<evidence type="ECO:0000259" key="7">
    <source>
        <dbReference type="Pfam" id="PF00135"/>
    </source>
</evidence>
<dbReference type="OrthoDB" id="19653at2759"/>
<sequence>MKNMLLHIIVIINLLNYLSCSDISAPETRIPQGVLRGQFLTTSNNRKISAFTAIPYAEPPVGDLRFEPAQSPPPWKGILNASQPHPICPQMVDFLGGVNGTPQGDEDCLYLNVYTPQLEFNNSKPSRLLPVMVFIHGGSLYYGSADRSQYNPTHLLNKDIALVIPNYRLGPLGFLSTGDAVVPGNNGLKDQNFAIKWVKQNIEHFGGDPDRITLFGQSSGGVSTHLHMVSPLSKDLIKGVISQSGVAIAASDLDPNNRTLRNTLKLAASFNCSTATSEEIVKCLKKADVYEITQRQHTFYEWRSDLITPFRPVIEKGIEGAFLPAHPAEIIKSGQAAKVPFMVGVTSEDGAAISPGFFHNPTTIEDFNAKFDTVAKYVFLYSETSPNPDYVTAQIKSYYFKNQTLTNNSFTKDALTDVCTDSYFLSDTNEVVRLHLKYTTQPVYFYAFGYRGAISYSELFGDNSYNYGVAHQDELLYIFDPKYLFPNYEPTDTDKGMVEILTTLWTNFAATGNPTPTTDATIPSKWEPVKSENIEYYLIKNVTDLTMNERLYWDRISFWDSLPTK</sequence>
<dbReference type="Proteomes" id="UP000801492">
    <property type="component" value="Unassembled WGS sequence"/>
</dbReference>
<proteinExistence type="inferred from homology"/>